<dbReference type="Gene3D" id="2.60.40.1610">
    <property type="entry name" value="Domain of unknown function DUF1254"/>
    <property type="match status" value="1"/>
</dbReference>
<feature type="domain" description="DUF1214" evidence="1">
    <location>
        <begin position="324"/>
        <end position="430"/>
    </location>
</feature>
<dbReference type="InterPro" id="IPR010679">
    <property type="entry name" value="DUF1254"/>
</dbReference>
<evidence type="ECO:0000313" key="4">
    <source>
        <dbReference type="Proteomes" id="UP000064967"/>
    </source>
</evidence>
<dbReference type="KEGG" id="llu:AKJ09_03543"/>
<evidence type="ECO:0000313" key="3">
    <source>
        <dbReference type="EMBL" id="AKU96879.1"/>
    </source>
</evidence>
<dbReference type="Proteomes" id="UP000064967">
    <property type="component" value="Chromosome"/>
</dbReference>
<dbReference type="Gene3D" id="2.60.120.600">
    <property type="entry name" value="Domain of unknown function DUF1214, C-terminal domain"/>
    <property type="match status" value="1"/>
</dbReference>
<dbReference type="SUPFAM" id="SSF160935">
    <property type="entry name" value="VPA0735-like"/>
    <property type="match status" value="1"/>
</dbReference>
<dbReference type="PANTHER" id="PTHR36509">
    <property type="entry name" value="BLL3101 PROTEIN"/>
    <property type="match status" value="1"/>
</dbReference>
<feature type="domain" description="DUF1254" evidence="2">
    <location>
        <begin position="50"/>
        <end position="180"/>
    </location>
</feature>
<dbReference type="STRING" id="1391654.AKJ09_03543"/>
<dbReference type="PANTHER" id="PTHR36509:SF2">
    <property type="entry name" value="BLL3101 PROTEIN"/>
    <property type="match status" value="1"/>
</dbReference>
<dbReference type="OrthoDB" id="547269at2"/>
<sequence>MAQQQSDRGRLIDIEARASIFGFPLVLMDVTRAVSTSVPERDEEKQKAPINQLVHLREFPDASFTDVVSPNADTLYSFAFLDLKAEPMVLSLPEMGTRYYLMELMDAWTNVFASPGTRTTGNGKGAFLIAGPTWKGTLPNGVVEIRSPTNLVWIIGRTQTNGKKDYAAVHALQDGYDLRPLSAYGKADFHAPRVAVAPDIDNQTPPIEQVAKMEPTEFFQRLNALMKDNPPSPADADAVKRFGEVGVGPGKVFDRNTVSPEVLATVDLGMTEAIRRIVIEAKRPHGRAQNGWELHEGLGAYGTDYLWRAIVARVGLGANLPEDAIYPHAKVDAEGQPLDGKHRYVMRFAKGALPPVHAFWSISMYDARQFFVDNPIDRYAIGDRDDLVFEPDGSLVLLLQHESPGKEHEPNWLPAPKGSFNLIMRLYWPKAEALDGRWTTPPIERVR</sequence>
<dbReference type="InterPro" id="IPR037050">
    <property type="entry name" value="DUF1254_sf"/>
</dbReference>
<gene>
    <name evidence="3" type="ORF">AKJ09_03543</name>
</gene>
<dbReference type="InterPro" id="IPR037049">
    <property type="entry name" value="DUF1214_C_sf"/>
</dbReference>
<organism evidence="3 4">
    <name type="scientific">Labilithrix luteola</name>
    <dbReference type="NCBI Taxonomy" id="1391654"/>
    <lineage>
        <taxon>Bacteria</taxon>
        <taxon>Pseudomonadati</taxon>
        <taxon>Myxococcota</taxon>
        <taxon>Polyangia</taxon>
        <taxon>Polyangiales</taxon>
        <taxon>Labilitrichaceae</taxon>
        <taxon>Labilithrix</taxon>
    </lineage>
</organism>
<dbReference type="RefSeq" id="WP_146648102.1">
    <property type="nucleotide sequence ID" value="NZ_CP012333.1"/>
</dbReference>
<name>A0A0K1PUR9_9BACT</name>
<dbReference type="InterPro" id="IPR010621">
    <property type="entry name" value="DUF1214"/>
</dbReference>
<accession>A0A0K1PUR9</accession>
<proteinExistence type="predicted"/>
<dbReference type="PATRIC" id="fig|1391654.3.peg.3587"/>
<evidence type="ECO:0000259" key="2">
    <source>
        <dbReference type="Pfam" id="PF06863"/>
    </source>
</evidence>
<protein>
    <submittedName>
        <fullName evidence="3">Putative exported protein</fullName>
    </submittedName>
</protein>
<dbReference type="Pfam" id="PF06742">
    <property type="entry name" value="DUF1214"/>
    <property type="match status" value="1"/>
</dbReference>
<dbReference type="EMBL" id="CP012333">
    <property type="protein sequence ID" value="AKU96879.1"/>
    <property type="molecule type" value="Genomic_DNA"/>
</dbReference>
<dbReference type="AlphaFoldDB" id="A0A0K1PUR9"/>
<dbReference type="Pfam" id="PF06863">
    <property type="entry name" value="DUF1254"/>
    <property type="match status" value="1"/>
</dbReference>
<reference evidence="3 4" key="1">
    <citation type="submission" date="2015-08" db="EMBL/GenBank/DDBJ databases">
        <authorList>
            <person name="Babu N.S."/>
            <person name="Beckwith C.J."/>
            <person name="Beseler K.G."/>
            <person name="Brison A."/>
            <person name="Carone J.V."/>
            <person name="Caskin T.P."/>
            <person name="Diamond M."/>
            <person name="Durham M.E."/>
            <person name="Foxe J.M."/>
            <person name="Go M."/>
            <person name="Henderson B.A."/>
            <person name="Jones I.B."/>
            <person name="McGettigan J.A."/>
            <person name="Micheletti S.J."/>
            <person name="Nasrallah M.E."/>
            <person name="Ortiz D."/>
            <person name="Piller C.R."/>
            <person name="Privatt S.R."/>
            <person name="Schneider S.L."/>
            <person name="Sharp S."/>
            <person name="Smith T.C."/>
            <person name="Stanton J.D."/>
            <person name="Ullery H.E."/>
            <person name="Wilson R.J."/>
            <person name="Serrano M.G."/>
            <person name="Buck G."/>
            <person name="Lee V."/>
            <person name="Wang Y."/>
            <person name="Carvalho R."/>
            <person name="Voegtly L."/>
            <person name="Shi R."/>
            <person name="Duckworth R."/>
            <person name="Johnson A."/>
            <person name="Loviza R."/>
            <person name="Walstead R."/>
            <person name="Shah Z."/>
            <person name="Kiflezghi M."/>
            <person name="Wade K."/>
            <person name="Ball S.L."/>
            <person name="Bradley K.W."/>
            <person name="Asai D.J."/>
            <person name="Bowman C.A."/>
            <person name="Russell D.A."/>
            <person name="Pope W.H."/>
            <person name="Jacobs-Sera D."/>
            <person name="Hendrix R.W."/>
            <person name="Hatfull G.F."/>
        </authorList>
    </citation>
    <scope>NUCLEOTIDE SEQUENCE [LARGE SCALE GENOMIC DNA]</scope>
    <source>
        <strain evidence="3 4">DSM 27648</strain>
    </source>
</reference>
<evidence type="ECO:0000259" key="1">
    <source>
        <dbReference type="Pfam" id="PF06742"/>
    </source>
</evidence>
<keyword evidence="4" id="KW-1185">Reference proteome</keyword>